<feature type="compositionally biased region" description="Acidic residues" evidence="1">
    <location>
        <begin position="782"/>
        <end position="799"/>
    </location>
</feature>
<gene>
    <name evidence="2" type="ORF">PACLA_8A067515</name>
</gene>
<dbReference type="OrthoDB" id="5988312at2759"/>
<feature type="region of interest" description="Disordered" evidence="1">
    <location>
        <begin position="766"/>
        <end position="799"/>
    </location>
</feature>
<dbReference type="InterPro" id="IPR040564">
    <property type="entry name" value="CxC3-like"/>
</dbReference>
<dbReference type="Proteomes" id="UP001152795">
    <property type="component" value="Unassembled WGS sequence"/>
</dbReference>
<feature type="compositionally biased region" description="Basic and acidic residues" evidence="1">
    <location>
        <begin position="766"/>
        <end position="776"/>
    </location>
</feature>
<comment type="caution">
    <text evidence="2">The sequence shown here is derived from an EMBL/GenBank/DDBJ whole genome shotgun (WGS) entry which is preliminary data.</text>
</comment>
<dbReference type="EMBL" id="CACRXK020003269">
    <property type="protein sequence ID" value="CAB3998114.1"/>
    <property type="molecule type" value="Genomic_DNA"/>
</dbReference>
<dbReference type="AlphaFoldDB" id="A0A6S7GXN7"/>
<protein>
    <submittedName>
        <fullName evidence="2">Uncharacterized protein</fullName>
    </submittedName>
</protein>
<proteinExistence type="predicted"/>
<name>A0A6S7GXN7_PARCT</name>
<reference evidence="2" key="1">
    <citation type="submission" date="2020-04" db="EMBL/GenBank/DDBJ databases">
        <authorList>
            <person name="Alioto T."/>
            <person name="Alioto T."/>
            <person name="Gomez Garrido J."/>
        </authorList>
    </citation>
    <scope>NUCLEOTIDE SEQUENCE</scope>
    <source>
        <strain evidence="2">A484AB</strain>
    </source>
</reference>
<dbReference type="PANTHER" id="PTHR33104:SF2">
    <property type="entry name" value="CXC3 LIKE CYSTEINE CLUSTER DOMAIN-CONTAINING PROTEIN"/>
    <property type="match status" value="1"/>
</dbReference>
<keyword evidence="3" id="KW-1185">Reference proteome</keyword>
<organism evidence="2 3">
    <name type="scientific">Paramuricea clavata</name>
    <name type="common">Red gorgonian</name>
    <name type="synonym">Violescent sea-whip</name>
    <dbReference type="NCBI Taxonomy" id="317549"/>
    <lineage>
        <taxon>Eukaryota</taxon>
        <taxon>Metazoa</taxon>
        <taxon>Cnidaria</taxon>
        <taxon>Anthozoa</taxon>
        <taxon>Octocorallia</taxon>
        <taxon>Malacalcyonacea</taxon>
        <taxon>Plexauridae</taxon>
        <taxon>Paramuricea</taxon>
    </lineage>
</organism>
<dbReference type="Pfam" id="PF18804">
    <property type="entry name" value="CxC3"/>
    <property type="match status" value="1"/>
</dbReference>
<dbReference type="Pfam" id="PF18758">
    <property type="entry name" value="KDZ"/>
    <property type="match status" value="1"/>
</dbReference>
<evidence type="ECO:0000313" key="2">
    <source>
        <dbReference type="EMBL" id="CAB3998114.1"/>
    </source>
</evidence>
<sequence length="799" mass="91470">MAEKQSGVNAYSSAKKKQLPSIEDLIRQGKDHLDIRLGQFFPVSEVACPSCGTTCTPRSFQQEVEFGIESGHCIAVTMKGRFDVSHGEYMCPDCKCVHSSSDPLVLVQLGFWPGSVTNVRYAFHQDLFQHWDILQKQVPGISQTSFIKSLECYSSKKGRVGVINDKAFSASFREWKYLQFEVDGMREVNWMECPCCTEHQHSVHVDGNMKLRRRSCYYGEAFIASNEKVDSHLESIYQGQRRTQRSEDQDIKCGDSTWRAAANSPKKKKNLDESGLEISGCRHGLAQHAVNMMRGEIYGYAHYMQVNHYINPTVDFFWYDVVCKYWPWLGKCDKKTQQLMKPALSVMHAKAHAWYCQDVWGGRWQNGAAATTGEEVEAINSHFSRLGTSTKHMLPEGREELITEHALRWNRNKIQKLASFLSKRYTKVKTKTLLLKSQLEENAKAVGLTEENMNAQLSIWKGDLLAAALLKQESLNTRANMSSEEKEFLQHLLSLEAFTPKQKILFDVAEKIYGKKITQLEAKDLVEFSNGENTLTEKALDYFKLDMEHHHASIAQLTFNMGKLADSSKQRKRIRKKISKEKTGLENSLLNYNKVAPQPLSNLNDILNGKFPWTDESKTSDEVTISTKRGIVDKYMELERFNEEICLIQEEMIRFLTFYIRRKFPELQRKRDSLKYILEEEEDTELNHTSIKNATSNSSAENGCYETNSEEEGILRGKLAMVNEGIQFVLEQIVAGISHFSAHLNNNSMDDFQELLQNYVDDANEIHPDAYDHHNDGNVSNDDYDSSDADEEEDDTDHP</sequence>
<accession>A0A6S7GXN7</accession>
<dbReference type="PANTHER" id="PTHR33104">
    <property type="entry name" value="SI:DKEY-29D5.2"/>
    <property type="match status" value="1"/>
</dbReference>
<dbReference type="InterPro" id="IPR040521">
    <property type="entry name" value="KDZ"/>
</dbReference>
<evidence type="ECO:0000256" key="1">
    <source>
        <dbReference type="SAM" id="MobiDB-lite"/>
    </source>
</evidence>
<evidence type="ECO:0000313" key="3">
    <source>
        <dbReference type="Proteomes" id="UP001152795"/>
    </source>
</evidence>